<dbReference type="SUPFAM" id="SSF140990">
    <property type="entry name" value="FtsH protease domain-like"/>
    <property type="match status" value="1"/>
</dbReference>
<keyword evidence="14" id="KW-0472">Membrane</keyword>
<evidence type="ECO:0000313" key="17">
    <source>
        <dbReference type="EMBL" id="KAK3241115.1"/>
    </source>
</evidence>
<reference evidence="17 18" key="1">
    <citation type="journal article" date="2015" name="Genome Biol. Evol.">
        <title>Comparative Genomics of a Bacterivorous Green Alga Reveals Evolutionary Causalities and Consequences of Phago-Mixotrophic Mode of Nutrition.</title>
        <authorList>
            <person name="Burns J.A."/>
            <person name="Paasch A."/>
            <person name="Narechania A."/>
            <person name="Kim E."/>
        </authorList>
    </citation>
    <scope>NUCLEOTIDE SEQUENCE [LARGE SCALE GENOMIC DNA]</scope>
    <source>
        <strain evidence="17 18">PLY_AMNH</strain>
    </source>
</reference>
<organism evidence="17 18">
    <name type="scientific">Cymbomonas tetramitiformis</name>
    <dbReference type="NCBI Taxonomy" id="36881"/>
    <lineage>
        <taxon>Eukaryota</taxon>
        <taxon>Viridiplantae</taxon>
        <taxon>Chlorophyta</taxon>
        <taxon>Pyramimonadophyceae</taxon>
        <taxon>Pyramimonadales</taxon>
        <taxon>Pyramimonadaceae</taxon>
        <taxon>Cymbomonas</taxon>
    </lineage>
</organism>
<dbReference type="Gene3D" id="1.20.58.760">
    <property type="entry name" value="Peptidase M41"/>
    <property type="match status" value="1"/>
</dbReference>
<keyword evidence="5" id="KW-0645">Protease</keyword>
<dbReference type="InterPro" id="IPR003960">
    <property type="entry name" value="ATPase_AAA_CS"/>
</dbReference>
<dbReference type="Pfam" id="PF00004">
    <property type="entry name" value="AAA"/>
    <property type="match status" value="1"/>
</dbReference>
<dbReference type="InterPro" id="IPR003593">
    <property type="entry name" value="AAA+_ATPase"/>
</dbReference>
<name>A0AAE0BSL3_9CHLO</name>
<keyword evidence="9" id="KW-0378">Hydrolase</keyword>
<dbReference type="InterPro" id="IPR037219">
    <property type="entry name" value="Peptidase_M41-like"/>
</dbReference>
<dbReference type="InterPro" id="IPR027417">
    <property type="entry name" value="P-loop_NTPase"/>
</dbReference>
<feature type="region of interest" description="Disordered" evidence="15">
    <location>
        <begin position="205"/>
        <end position="239"/>
    </location>
</feature>
<evidence type="ECO:0000256" key="11">
    <source>
        <dbReference type="ARBA" id="ARBA00022840"/>
    </source>
</evidence>
<comment type="similarity">
    <text evidence="3">In the C-terminal section; belongs to the peptidase M41 family.</text>
</comment>
<evidence type="ECO:0000313" key="18">
    <source>
        <dbReference type="Proteomes" id="UP001190700"/>
    </source>
</evidence>
<dbReference type="GO" id="GO:0045037">
    <property type="term" value="P:protein import into chloroplast stroma"/>
    <property type="evidence" value="ECO:0007669"/>
    <property type="project" value="TreeGrafter"/>
</dbReference>
<keyword evidence="12" id="KW-1133">Transmembrane helix</keyword>
<dbReference type="GO" id="GO:0010304">
    <property type="term" value="P:PSII associated light-harvesting complex II catabolic process"/>
    <property type="evidence" value="ECO:0007669"/>
    <property type="project" value="UniProtKB-ARBA"/>
</dbReference>
<dbReference type="InterPro" id="IPR041569">
    <property type="entry name" value="AAA_lid_3"/>
</dbReference>
<evidence type="ECO:0000256" key="1">
    <source>
        <dbReference type="ARBA" id="ARBA00001947"/>
    </source>
</evidence>
<dbReference type="AlphaFoldDB" id="A0AAE0BSL3"/>
<evidence type="ECO:0000256" key="6">
    <source>
        <dbReference type="ARBA" id="ARBA00022692"/>
    </source>
</evidence>
<dbReference type="EMBL" id="LGRX02033468">
    <property type="protein sequence ID" value="KAK3241115.1"/>
    <property type="molecule type" value="Genomic_DNA"/>
</dbReference>
<accession>A0AAE0BSL3</accession>
<evidence type="ECO:0000256" key="5">
    <source>
        <dbReference type="ARBA" id="ARBA00022670"/>
    </source>
</evidence>
<dbReference type="GO" id="GO:0004222">
    <property type="term" value="F:metalloendopeptidase activity"/>
    <property type="evidence" value="ECO:0007669"/>
    <property type="project" value="InterPro"/>
</dbReference>
<protein>
    <recommendedName>
        <fullName evidence="16">AAA+ ATPase domain-containing protein</fullName>
    </recommendedName>
</protein>
<dbReference type="InterPro" id="IPR003959">
    <property type="entry name" value="ATPase_AAA_core"/>
</dbReference>
<evidence type="ECO:0000259" key="16">
    <source>
        <dbReference type="SMART" id="SM00382"/>
    </source>
</evidence>
<dbReference type="GO" id="GO:0016887">
    <property type="term" value="F:ATP hydrolysis activity"/>
    <property type="evidence" value="ECO:0007669"/>
    <property type="project" value="InterPro"/>
</dbReference>
<dbReference type="GO" id="GO:0009507">
    <property type="term" value="C:chloroplast"/>
    <property type="evidence" value="ECO:0007669"/>
    <property type="project" value="TreeGrafter"/>
</dbReference>
<dbReference type="SUPFAM" id="SSF52540">
    <property type="entry name" value="P-loop containing nucleoside triphosphate hydrolases"/>
    <property type="match status" value="1"/>
</dbReference>
<dbReference type="Gene3D" id="1.10.8.60">
    <property type="match status" value="1"/>
</dbReference>
<evidence type="ECO:0000256" key="2">
    <source>
        <dbReference type="ARBA" id="ARBA00004370"/>
    </source>
</evidence>
<evidence type="ECO:0000256" key="12">
    <source>
        <dbReference type="ARBA" id="ARBA00022989"/>
    </source>
</evidence>
<dbReference type="Proteomes" id="UP001190700">
    <property type="component" value="Unassembled WGS sequence"/>
</dbReference>
<dbReference type="GO" id="GO:0004176">
    <property type="term" value="F:ATP-dependent peptidase activity"/>
    <property type="evidence" value="ECO:0007669"/>
    <property type="project" value="InterPro"/>
</dbReference>
<dbReference type="Pfam" id="PF01434">
    <property type="entry name" value="Peptidase_M41"/>
    <property type="match status" value="1"/>
</dbReference>
<dbReference type="FunFam" id="1.10.8.60:FF:000001">
    <property type="entry name" value="ATP-dependent zinc metalloprotease FtsH"/>
    <property type="match status" value="1"/>
</dbReference>
<dbReference type="PROSITE" id="PS00674">
    <property type="entry name" value="AAA"/>
    <property type="match status" value="1"/>
</dbReference>
<proteinExistence type="inferred from homology"/>
<dbReference type="CDD" id="cd19501">
    <property type="entry name" value="RecA-like_FtsH"/>
    <property type="match status" value="1"/>
</dbReference>
<evidence type="ECO:0000256" key="10">
    <source>
        <dbReference type="ARBA" id="ARBA00022833"/>
    </source>
</evidence>
<keyword evidence="11" id="KW-0067">ATP-binding</keyword>
<dbReference type="PANTHER" id="PTHR23076">
    <property type="entry name" value="METALLOPROTEASE M41 FTSH"/>
    <property type="match status" value="1"/>
</dbReference>
<sequence>MDFPTVSKCRVSPTAFCQQRGAELQNVKLHKLPLKSRNFPASISRKSVLHGHRNMIVTGAASSSAGDPAKLEFTKAGKPVVTQTMRYVELLEGIRSGDIKEVVFAQAGVDRALAVFKTGHVKTVQLNADDITVADMMTIHGVRATLAPPEPPAPPGPLQKAAQDIAAYWLPSALIVAVYAVVAYRKRNQGDWEDRQKLREAEAEKAKVKAEADAKTREQQAWEEDVGGQGGSDGRKTSDVTDDAMEFMKVAAKVTSGDLVGGKGQGKVMFKDVAGIGEAKVELMEVVDFFKKPEKFRASGSRIPKGVLLVGPPGTGKTLLARAVAGEAGVAFFSITASEFVEMFVGVGAARMRDLFVQARKEKAAIVFIDELDAVGRKRGMGGSGNDERDQTLNQLLSELDGFNNSKSTIVVMAATNRPDVLDTALVRPGRFDRKVMVGEPDVFGREEVLEVHASKVPLGDDVDLKEVAMGTMGYTGAGLANIVNIAALIAAKAKRANVMQADLMSALELQTMGKLTDDHYSISRQKRLAVHEAGCALLTELLPTLEKVELVTIVPRENEPEGQIRFEYNAARTICGTFTRQYLTEQLIMVLGGRAAEELTYGPDDMSTINEAALTRAREIVAKMVMTAGMSDVKEISTRTMAYPVESGSFLKDATIQFVPQHISSATMNAADQEMLRLLQVYYAEAKHILHENRACLDAVVQKLLDQGTLVGSEVHEVMDQHGLRQSEILISSK</sequence>
<keyword evidence="8" id="KW-0547">Nucleotide-binding</keyword>
<dbReference type="Pfam" id="PF17862">
    <property type="entry name" value="AAA_lid_3"/>
    <property type="match status" value="1"/>
</dbReference>
<comment type="similarity">
    <text evidence="4">In the N-terminal section; belongs to the AAA ATPase family.</text>
</comment>
<evidence type="ECO:0000256" key="7">
    <source>
        <dbReference type="ARBA" id="ARBA00022723"/>
    </source>
</evidence>
<dbReference type="FunFam" id="3.40.50.300:FF:000001">
    <property type="entry name" value="ATP-dependent zinc metalloprotease FtsH"/>
    <property type="match status" value="1"/>
</dbReference>
<feature type="compositionally biased region" description="Basic and acidic residues" evidence="15">
    <location>
        <begin position="205"/>
        <end position="220"/>
    </location>
</feature>
<dbReference type="GO" id="GO:0046872">
    <property type="term" value="F:metal ion binding"/>
    <property type="evidence" value="ECO:0007669"/>
    <property type="project" value="UniProtKB-KW"/>
</dbReference>
<dbReference type="Gene3D" id="3.40.50.300">
    <property type="entry name" value="P-loop containing nucleotide triphosphate hydrolases"/>
    <property type="match status" value="1"/>
</dbReference>
<evidence type="ECO:0000256" key="15">
    <source>
        <dbReference type="SAM" id="MobiDB-lite"/>
    </source>
</evidence>
<comment type="cofactor">
    <cofactor evidence="1">
        <name>Zn(2+)</name>
        <dbReference type="ChEBI" id="CHEBI:29105"/>
    </cofactor>
</comment>
<evidence type="ECO:0000256" key="4">
    <source>
        <dbReference type="ARBA" id="ARBA00010550"/>
    </source>
</evidence>
<dbReference type="SMART" id="SM00382">
    <property type="entry name" value="AAA"/>
    <property type="match status" value="1"/>
</dbReference>
<feature type="domain" description="AAA+ ATPase" evidence="16">
    <location>
        <begin position="303"/>
        <end position="442"/>
    </location>
</feature>
<evidence type="ECO:0000256" key="3">
    <source>
        <dbReference type="ARBA" id="ARBA00010044"/>
    </source>
</evidence>
<gene>
    <name evidence="17" type="ORF">CYMTET_49091</name>
</gene>
<comment type="subcellular location">
    <subcellularLocation>
        <location evidence="2">Membrane</location>
    </subcellularLocation>
</comment>
<keyword evidence="6" id="KW-0812">Transmembrane</keyword>
<dbReference type="GO" id="GO:0006508">
    <property type="term" value="P:proteolysis"/>
    <property type="evidence" value="ECO:0007669"/>
    <property type="project" value="UniProtKB-KW"/>
</dbReference>
<keyword evidence="7" id="KW-0479">Metal-binding</keyword>
<dbReference type="PANTHER" id="PTHR23076:SF56">
    <property type="entry name" value="INACTIVE ATP-DEPENDENT ZINC METALLOPROTEASE FTSHI 2, CHLOROPLASTIC-RELATED"/>
    <property type="match status" value="1"/>
</dbReference>
<dbReference type="GO" id="GO:0005524">
    <property type="term" value="F:ATP binding"/>
    <property type="evidence" value="ECO:0007669"/>
    <property type="project" value="UniProtKB-KW"/>
</dbReference>
<evidence type="ECO:0000256" key="13">
    <source>
        <dbReference type="ARBA" id="ARBA00023049"/>
    </source>
</evidence>
<evidence type="ECO:0000256" key="8">
    <source>
        <dbReference type="ARBA" id="ARBA00022741"/>
    </source>
</evidence>
<keyword evidence="10" id="KW-0862">Zinc</keyword>
<comment type="caution">
    <text evidence="17">The sequence shown here is derived from an EMBL/GenBank/DDBJ whole genome shotgun (WGS) entry which is preliminary data.</text>
</comment>
<dbReference type="InterPro" id="IPR000642">
    <property type="entry name" value="Peptidase_M41"/>
</dbReference>
<evidence type="ECO:0000256" key="14">
    <source>
        <dbReference type="ARBA" id="ARBA00023136"/>
    </source>
</evidence>
<evidence type="ECO:0000256" key="9">
    <source>
        <dbReference type="ARBA" id="ARBA00022801"/>
    </source>
</evidence>
<dbReference type="GO" id="GO:0016020">
    <property type="term" value="C:membrane"/>
    <property type="evidence" value="ECO:0007669"/>
    <property type="project" value="UniProtKB-SubCell"/>
</dbReference>
<keyword evidence="18" id="KW-1185">Reference proteome</keyword>
<keyword evidence="13" id="KW-0482">Metalloprotease</keyword>